<reference evidence="3" key="1">
    <citation type="submission" date="2016-10" db="EMBL/GenBank/DDBJ databases">
        <authorList>
            <person name="Varghese N."/>
            <person name="Submissions S."/>
        </authorList>
    </citation>
    <scope>NUCLEOTIDE SEQUENCE [LARGE SCALE GENOMIC DNA]</scope>
    <source>
        <strain evidence="3">DSM 26894</strain>
    </source>
</reference>
<keyword evidence="3" id="KW-1185">Reference proteome</keyword>
<dbReference type="Pfam" id="PF13333">
    <property type="entry name" value="rve_2"/>
    <property type="match status" value="1"/>
</dbReference>
<dbReference type="AlphaFoldDB" id="A0A1I6SSJ9"/>
<dbReference type="STRING" id="311180.SAMN04488050_10529"/>
<feature type="domain" description="Integrase catalytic" evidence="1">
    <location>
        <begin position="74"/>
        <end position="112"/>
    </location>
</feature>
<dbReference type="PANTHER" id="PTHR46889">
    <property type="entry name" value="TRANSPOSASE INSF FOR INSERTION SEQUENCE IS3B-RELATED"/>
    <property type="match status" value="1"/>
</dbReference>
<dbReference type="InterPro" id="IPR012337">
    <property type="entry name" value="RNaseH-like_sf"/>
</dbReference>
<gene>
    <name evidence="2" type="ORF">SAMN04488050_10529</name>
</gene>
<sequence>MLDNTLDRQLDVAEPDKVSDETSSAIGPRTMASDITCIRTPEGFAYLAVVIDPLSCRVVAWSMQSRQSTDAVAESFFNLLKRERIRRPAYRTRQEARRDVFDYFEVFCNPKRKPARDACSFRYVNAPMRGTLLRLYFHRPFLSE</sequence>
<accession>A0A1I6SSJ9</accession>
<dbReference type="InterPro" id="IPR050900">
    <property type="entry name" value="Transposase_IS3/IS150/IS904"/>
</dbReference>
<name>A0A1I6SSJ9_9RHOB</name>
<evidence type="ECO:0000313" key="2">
    <source>
        <dbReference type="EMBL" id="SFS79913.1"/>
    </source>
</evidence>
<evidence type="ECO:0000313" key="3">
    <source>
        <dbReference type="Proteomes" id="UP000199392"/>
    </source>
</evidence>
<proteinExistence type="predicted"/>
<dbReference type="EMBL" id="FOZW01000005">
    <property type="protein sequence ID" value="SFS79913.1"/>
    <property type="molecule type" value="Genomic_DNA"/>
</dbReference>
<dbReference type="PANTHER" id="PTHR46889:SF4">
    <property type="entry name" value="TRANSPOSASE INSO FOR INSERTION SEQUENCE ELEMENT IS911B-RELATED"/>
    <property type="match status" value="1"/>
</dbReference>
<dbReference type="GO" id="GO:0015074">
    <property type="term" value="P:DNA integration"/>
    <property type="evidence" value="ECO:0007669"/>
    <property type="project" value="InterPro"/>
</dbReference>
<dbReference type="SUPFAM" id="SSF53098">
    <property type="entry name" value="Ribonuclease H-like"/>
    <property type="match status" value="1"/>
</dbReference>
<dbReference type="InterPro" id="IPR001584">
    <property type="entry name" value="Integrase_cat-core"/>
</dbReference>
<protein>
    <submittedName>
        <fullName evidence="2">Integrase core domain-containing protein</fullName>
    </submittedName>
</protein>
<evidence type="ECO:0000259" key="1">
    <source>
        <dbReference type="Pfam" id="PF13333"/>
    </source>
</evidence>
<organism evidence="2 3">
    <name type="scientific">Alloyangia pacifica</name>
    <dbReference type="NCBI Taxonomy" id="311180"/>
    <lineage>
        <taxon>Bacteria</taxon>
        <taxon>Pseudomonadati</taxon>
        <taxon>Pseudomonadota</taxon>
        <taxon>Alphaproteobacteria</taxon>
        <taxon>Rhodobacterales</taxon>
        <taxon>Roseobacteraceae</taxon>
        <taxon>Alloyangia</taxon>
    </lineage>
</organism>
<dbReference type="Proteomes" id="UP000199392">
    <property type="component" value="Unassembled WGS sequence"/>
</dbReference>